<feature type="compositionally biased region" description="Basic and acidic residues" evidence="1">
    <location>
        <begin position="462"/>
        <end position="476"/>
    </location>
</feature>
<evidence type="ECO:0000256" key="1">
    <source>
        <dbReference type="SAM" id="MobiDB-lite"/>
    </source>
</evidence>
<feature type="compositionally biased region" description="Polar residues" evidence="1">
    <location>
        <begin position="1013"/>
        <end position="1024"/>
    </location>
</feature>
<evidence type="ECO:0000313" key="3">
    <source>
        <dbReference type="Proteomes" id="UP000198406"/>
    </source>
</evidence>
<dbReference type="AlphaFoldDB" id="A0A1Z5KM89"/>
<feature type="region of interest" description="Disordered" evidence="1">
    <location>
        <begin position="424"/>
        <end position="495"/>
    </location>
</feature>
<keyword evidence="3" id="KW-1185">Reference proteome</keyword>
<feature type="region of interest" description="Disordered" evidence="1">
    <location>
        <begin position="1044"/>
        <end position="1167"/>
    </location>
</feature>
<sequence>MTQSSQKHPGTIVMYKLQEENMWWPAIHYPSHQIAQEYMTQENYKSDFHGEILQQYLLECDPTYPVKPVVCVLAHPNKPPGKSWWFPVDNTENIEPLTVINVKDFYKITPAEFQSALNKTLRGVVLQKLASKEYRIDDSPTKVRGAPHVSPETIQKSSAAAQASPIDSEVSRLAMTTQQPPSESAEDTKNTPETPDAALPNDQAPVNSSANNAARETRSETPINSKPTQNSDPVNSSTEEATPDDGPMPMDTGYETAPFDLDASFEVAWDKLEDEGWYLHRNRDMDMVYSQPSYLGKRSFQRHELEEYLRETYGWNPSEEAKNDAVTTPDGRTKPMDPGQPLPESSDVSDVRVNASTLEREGWKIVKGNALQNYLYLRPGAKKGEGTLGKDYFTSLHDALDAYIAEVEDNRSYYSRPSISNARPRRLDLEDEASDEDPYSPEPRKTKATKKTPSSSHRKKRDTSTLKDRKNGKSDKNVPATGQTQKKKGTSSLSVPSPTEVIALLQKVGFQPIDENTMSFKITESLSSQFSLVGLPVFLARYGIPNVHKLKAAELEKVTTWVRLANVSMVTRAQLQKHEHLSSDEIVSMLREFGFEEIAGEFFIPNVIRNGRIHGLHYFREERLQTDFRAFLGWALDYAAILEPVENNKDGTRVSLHHLAFVSKIKAYSPDHQRYTKLRLWAASNTAPLPNQSMRKLDMNFLNALVDPTIKLSVMIGNQGKAPPTQKSSTDVECSPVQKAKERKQPSADKPKSSPLAWHQEYVGGVIDAMVHGILKKLGFQDQGSHIIVHPAISGMQFTLEEVRRYMIQNYIVDFENKKCELDKAELQMLHRWCCYINLDHKAFMSRLPKAKVLTDKKVVKVLQTLGFGCLDGDYYLPGADRNRLTRRSFTLTQLFEYCRSHAVWSINGAEEIGVHSYKKFDVDLSDWVDILLTMARVDEQIPAFKTPSKQGGRTKRRRESLQNIGIHALILSPGKKAKKACFVNDDSQVDVAEMQIEQQSESNSEHIELNDGSASHEQVEKPSQTLCKDVSMSTDVEQDEALEVNGSQSEFSSKEEKEVARPGSEDLHSEVSGTVEAEELSQAEKSVNVEQKEAADIDDSQAEVFADAEQDEPAVVDDLHAEVEQEEPRSEIDGPLAMVSETEKQQQSECTAYPSDHPTSEADHDERMFEFYLTQDQPLTQYMDHLGQEEKSQGHVTFGEIEEHDTFLDPMQFTEEEAKAASKMDWFTQNDGM</sequence>
<feature type="compositionally biased region" description="Polar residues" evidence="1">
    <location>
        <begin position="204"/>
        <end position="240"/>
    </location>
</feature>
<reference evidence="2 3" key="1">
    <citation type="journal article" date="2015" name="Plant Cell">
        <title>Oil accumulation by the oleaginous diatom Fistulifera solaris as revealed by the genome and transcriptome.</title>
        <authorList>
            <person name="Tanaka T."/>
            <person name="Maeda Y."/>
            <person name="Veluchamy A."/>
            <person name="Tanaka M."/>
            <person name="Abida H."/>
            <person name="Marechal E."/>
            <person name="Bowler C."/>
            <person name="Muto M."/>
            <person name="Sunaga Y."/>
            <person name="Tanaka M."/>
            <person name="Yoshino T."/>
            <person name="Taniguchi T."/>
            <person name="Fukuda Y."/>
            <person name="Nemoto M."/>
            <person name="Matsumoto M."/>
            <person name="Wong P.S."/>
            <person name="Aburatani S."/>
            <person name="Fujibuchi W."/>
        </authorList>
    </citation>
    <scope>NUCLEOTIDE SEQUENCE [LARGE SCALE GENOMIC DNA]</scope>
    <source>
        <strain evidence="2 3">JPCC DA0580</strain>
    </source>
</reference>
<feature type="region of interest" description="Disordered" evidence="1">
    <location>
        <begin position="319"/>
        <end position="351"/>
    </location>
</feature>
<dbReference type="Proteomes" id="UP000198406">
    <property type="component" value="Unassembled WGS sequence"/>
</dbReference>
<comment type="caution">
    <text evidence="2">The sequence shown here is derived from an EMBL/GenBank/DDBJ whole genome shotgun (WGS) entry which is preliminary data.</text>
</comment>
<feature type="compositionally biased region" description="Polar residues" evidence="1">
    <location>
        <begin position="480"/>
        <end position="495"/>
    </location>
</feature>
<accession>A0A1Z5KM89</accession>
<feature type="compositionally biased region" description="Acidic residues" evidence="1">
    <location>
        <begin position="1097"/>
        <end position="1116"/>
    </location>
</feature>
<name>A0A1Z5KM89_FISSO</name>
<proteinExistence type="predicted"/>
<feature type="region of interest" description="Disordered" evidence="1">
    <location>
        <begin position="998"/>
        <end position="1024"/>
    </location>
</feature>
<feature type="compositionally biased region" description="Polar residues" evidence="1">
    <location>
        <begin position="152"/>
        <end position="161"/>
    </location>
</feature>
<evidence type="ECO:0000313" key="2">
    <source>
        <dbReference type="EMBL" id="GAX27386.1"/>
    </source>
</evidence>
<dbReference type="InParanoid" id="A0A1Z5KM89"/>
<feature type="compositionally biased region" description="Basic and acidic residues" evidence="1">
    <location>
        <begin position="1118"/>
        <end position="1133"/>
    </location>
</feature>
<protein>
    <submittedName>
        <fullName evidence="2">Uncharacterized protein</fullName>
    </submittedName>
</protein>
<gene>
    <name evidence="2" type="ORF">FisN_23Hh155</name>
</gene>
<feature type="region of interest" description="Disordered" evidence="1">
    <location>
        <begin position="718"/>
        <end position="755"/>
    </location>
</feature>
<organism evidence="2 3">
    <name type="scientific">Fistulifera solaris</name>
    <name type="common">Oleaginous diatom</name>
    <dbReference type="NCBI Taxonomy" id="1519565"/>
    <lineage>
        <taxon>Eukaryota</taxon>
        <taxon>Sar</taxon>
        <taxon>Stramenopiles</taxon>
        <taxon>Ochrophyta</taxon>
        <taxon>Bacillariophyta</taxon>
        <taxon>Bacillariophyceae</taxon>
        <taxon>Bacillariophycidae</taxon>
        <taxon>Naviculales</taxon>
        <taxon>Naviculaceae</taxon>
        <taxon>Fistulifera</taxon>
    </lineage>
</organism>
<feature type="compositionally biased region" description="Basic and acidic residues" evidence="1">
    <location>
        <begin position="739"/>
        <end position="752"/>
    </location>
</feature>
<feature type="compositionally biased region" description="Acidic residues" evidence="1">
    <location>
        <begin position="429"/>
        <end position="439"/>
    </location>
</feature>
<feature type="compositionally biased region" description="Basic and acidic residues" evidence="1">
    <location>
        <begin position="1053"/>
        <end position="1070"/>
    </location>
</feature>
<dbReference type="EMBL" id="BDSP01000257">
    <property type="protein sequence ID" value="GAX27386.1"/>
    <property type="molecule type" value="Genomic_DNA"/>
</dbReference>
<feature type="compositionally biased region" description="Basic residues" evidence="1">
    <location>
        <begin position="446"/>
        <end position="461"/>
    </location>
</feature>
<feature type="region of interest" description="Disordered" evidence="1">
    <location>
        <begin position="138"/>
        <end position="256"/>
    </location>
</feature>